<feature type="transmembrane region" description="Helical" evidence="1">
    <location>
        <begin position="14"/>
        <end position="36"/>
    </location>
</feature>
<dbReference type="AlphaFoldDB" id="A0A428GG90"/>
<comment type="caution">
    <text evidence="2">The sequence shown here is derived from an EMBL/GenBank/DDBJ whole genome shotgun (WGS) entry which is preliminary data.</text>
</comment>
<protein>
    <submittedName>
        <fullName evidence="2">Uncharacterized protein</fullName>
    </submittedName>
</protein>
<keyword evidence="1" id="KW-0812">Transmembrane</keyword>
<gene>
    <name evidence="2" type="ORF">D8798_07410</name>
</gene>
<evidence type="ECO:0000313" key="2">
    <source>
        <dbReference type="EMBL" id="RSJ75829.1"/>
    </source>
</evidence>
<keyword evidence="1" id="KW-0472">Membrane</keyword>
<accession>A0A428GG90</accession>
<organism evidence="2 3">
    <name type="scientific">Streptococcus cristatus</name>
    <dbReference type="NCBI Taxonomy" id="45634"/>
    <lineage>
        <taxon>Bacteria</taxon>
        <taxon>Bacillati</taxon>
        <taxon>Bacillota</taxon>
        <taxon>Bacilli</taxon>
        <taxon>Lactobacillales</taxon>
        <taxon>Streptococcaceae</taxon>
        <taxon>Streptococcus</taxon>
    </lineage>
</organism>
<evidence type="ECO:0000313" key="3">
    <source>
        <dbReference type="Proteomes" id="UP000272213"/>
    </source>
</evidence>
<keyword evidence="1" id="KW-1133">Transmembrane helix</keyword>
<evidence type="ECO:0000256" key="1">
    <source>
        <dbReference type="SAM" id="Phobius"/>
    </source>
</evidence>
<dbReference type="EMBL" id="RJPM01000006">
    <property type="protein sequence ID" value="RSJ75829.1"/>
    <property type="molecule type" value="Genomic_DNA"/>
</dbReference>
<sequence length="120" mass="14454">MERALFMLESLSQFGFILMVFTPFIAVPIFCFFVGWMIPRSQITEKSIMAVLSFVLFCLVLISYYAPQLLGMFFWGLIWFFIGLLRAKNYSKSQFWMRWLVFIVCFTIYILVYLYFFKLF</sequence>
<feature type="transmembrane region" description="Helical" evidence="1">
    <location>
        <begin position="48"/>
        <end position="66"/>
    </location>
</feature>
<feature type="transmembrane region" description="Helical" evidence="1">
    <location>
        <begin position="99"/>
        <end position="117"/>
    </location>
</feature>
<name>A0A428GG90_STRCR</name>
<proteinExistence type="predicted"/>
<reference evidence="2 3" key="1">
    <citation type="submission" date="2018-11" db="EMBL/GenBank/DDBJ databases">
        <title>Species Designations Belie Phenotypic and Genotypic Heterogeneity in Oral Streptococci.</title>
        <authorList>
            <person name="Velsko I."/>
        </authorList>
    </citation>
    <scope>NUCLEOTIDE SEQUENCE [LARGE SCALE GENOMIC DNA]</scope>
    <source>
        <strain evidence="2 3">BCA6</strain>
    </source>
</reference>
<dbReference type="Proteomes" id="UP000272213">
    <property type="component" value="Unassembled WGS sequence"/>
</dbReference>